<comment type="caution">
    <text evidence="1">The sequence shown here is derived from an EMBL/GenBank/DDBJ whole genome shotgun (WGS) entry which is preliminary data.</text>
</comment>
<dbReference type="RefSeq" id="WP_161352096.1">
    <property type="nucleotide sequence ID" value="NZ_WTUX01000017.1"/>
</dbReference>
<sequence>MKRIGAITAAIGASVFLSGCSLVSLGLDARDFAKQQEAVDKMNTATNVPTSGFATYEGIALMGAEYGNNDNVVFLGDGALVADFANDDLTGAVTDINGITLTDAQRKALQNGDIPKGILFAASSASGQVNINASNIGAALTGNADGTLNMDGDKYVVSGGLAGEYLGNGATAVKLNDGSGFIIKRNGSNPTGSAFEFNGQ</sequence>
<dbReference type="EMBL" id="WTUX01000017">
    <property type="protein sequence ID" value="MZR13969.1"/>
    <property type="molecule type" value="Genomic_DNA"/>
</dbReference>
<evidence type="ECO:0000313" key="1">
    <source>
        <dbReference type="EMBL" id="MZR13969.1"/>
    </source>
</evidence>
<reference evidence="1 2" key="1">
    <citation type="submission" date="2019-12" db="EMBL/GenBank/DDBJ databases">
        <title>Maritimibacter sp. nov. sp. isolated from sea sand.</title>
        <authorList>
            <person name="Kim J."/>
            <person name="Jeong S.E."/>
            <person name="Jung H.S."/>
            <person name="Jeon C.O."/>
        </authorList>
    </citation>
    <scope>NUCLEOTIDE SEQUENCE [LARGE SCALE GENOMIC DNA]</scope>
    <source>
        <strain evidence="1 2">DP07</strain>
    </source>
</reference>
<proteinExistence type="predicted"/>
<dbReference type="AlphaFoldDB" id="A0A845M4M9"/>
<dbReference type="PROSITE" id="PS51257">
    <property type="entry name" value="PROKAR_LIPOPROTEIN"/>
    <property type="match status" value="1"/>
</dbReference>
<dbReference type="Proteomes" id="UP000467322">
    <property type="component" value="Unassembled WGS sequence"/>
</dbReference>
<organism evidence="1 2">
    <name type="scientific">Maritimibacter harenae</name>
    <dbReference type="NCBI Taxonomy" id="2606218"/>
    <lineage>
        <taxon>Bacteria</taxon>
        <taxon>Pseudomonadati</taxon>
        <taxon>Pseudomonadota</taxon>
        <taxon>Alphaproteobacteria</taxon>
        <taxon>Rhodobacterales</taxon>
        <taxon>Roseobacteraceae</taxon>
        <taxon>Maritimibacter</taxon>
    </lineage>
</organism>
<name>A0A845M4M9_9RHOB</name>
<gene>
    <name evidence="1" type="ORF">GQE99_13185</name>
</gene>
<protein>
    <recommendedName>
        <fullName evidence="3">Transferrin-binding protein B C-lobe/N-lobe beta barrel domain-containing protein</fullName>
    </recommendedName>
</protein>
<evidence type="ECO:0008006" key="3">
    <source>
        <dbReference type="Google" id="ProtNLM"/>
    </source>
</evidence>
<dbReference type="Gene3D" id="2.40.160.90">
    <property type="match status" value="1"/>
</dbReference>
<keyword evidence="2" id="KW-1185">Reference proteome</keyword>
<evidence type="ECO:0000313" key="2">
    <source>
        <dbReference type="Proteomes" id="UP000467322"/>
    </source>
</evidence>
<accession>A0A845M4M9</accession>